<reference evidence="7 8" key="1">
    <citation type="submission" date="2020-02" db="EMBL/GenBank/DDBJ databases">
        <title>Albibacoteraceae fam. nov., the first described family within the subdivision 4 Verrucomicrobia.</title>
        <authorList>
            <person name="Xi F."/>
        </authorList>
    </citation>
    <scope>NUCLEOTIDE SEQUENCE [LARGE SCALE GENOMIC DNA]</scope>
    <source>
        <strain evidence="7 8">CK1056</strain>
    </source>
</reference>
<keyword evidence="8" id="KW-1185">Reference proteome</keyword>
<dbReference type="AlphaFoldDB" id="A0A6B2M428"/>
<feature type="transmembrane region" description="Helical" evidence="5">
    <location>
        <begin position="175"/>
        <end position="193"/>
    </location>
</feature>
<evidence type="ECO:0000256" key="3">
    <source>
        <dbReference type="ARBA" id="ARBA00022989"/>
    </source>
</evidence>
<protein>
    <submittedName>
        <fullName evidence="7">Rhomboid family intramembrane serine protease</fullName>
    </submittedName>
</protein>
<evidence type="ECO:0000256" key="1">
    <source>
        <dbReference type="ARBA" id="ARBA00004141"/>
    </source>
</evidence>
<comment type="subcellular location">
    <subcellularLocation>
        <location evidence="1">Membrane</location>
        <topology evidence="1">Multi-pass membrane protein</topology>
    </subcellularLocation>
</comment>
<feature type="transmembrane region" description="Helical" evidence="5">
    <location>
        <begin position="12"/>
        <end position="34"/>
    </location>
</feature>
<dbReference type="Proteomes" id="UP000478417">
    <property type="component" value="Unassembled WGS sequence"/>
</dbReference>
<keyword evidence="7" id="KW-0645">Protease</keyword>
<evidence type="ECO:0000256" key="4">
    <source>
        <dbReference type="ARBA" id="ARBA00023136"/>
    </source>
</evidence>
<dbReference type="Gene3D" id="1.20.1540.10">
    <property type="entry name" value="Rhomboid-like"/>
    <property type="match status" value="1"/>
</dbReference>
<evidence type="ECO:0000256" key="5">
    <source>
        <dbReference type="SAM" id="Phobius"/>
    </source>
</evidence>
<dbReference type="RefSeq" id="WP_163967117.1">
    <property type="nucleotide sequence ID" value="NZ_JAAGNX010000003.1"/>
</dbReference>
<dbReference type="PANTHER" id="PTHR43066:SF11">
    <property type="entry name" value="PEPTIDASE S54 RHOMBOID DOMAIN-CONTAINING PROTEIN"/>
    <property type="match status" value="1"/>
</dbReference>
<evidence type="ECO:0000259" key="6">
    <source>
        <dbReference type="Pfam" id="PF01694"/>
    </source>
</evidence>
<evidence type="ECO:0000313" key="7">
    <source>
        <dbReference type="EMBL" id="NDV63513.1"/>
    </source>
</evidence>
<dbReference type="InterPro" id="IPR022764">
    <property type="entry name" value="Peptidase_S54_rhomboid_dom"/>
</dbReference>
<evidence type="ECO:0000256" key="2">
    <source>
        <dbReference type="ARBA" id="ARBA00022692"/>
    </source>
</evidence>
<evidence type="ECO:0000313" key="8">
    <source>
        <dbReference type="Proteomes" id="UP000478417"/>
    </source>
</evidence>
<accession>A0A6B2M428</accession>
<dbReference type="GO" id="GO:0004252">
    <property type="term" value="F:serine-type endopeptidase activity"/>
    <property type="evidence" value="ECO:0007669"/>
    <property type="project" value="InterPro"/>
</dbReference>
<dbReference type="GO" id="GO:0016020">
    <property type="term" value="C:membrane"/>
    <property type="evidence" value="ECO:0007669"/>
    <property type="project" value="UniProtKB-SubCell"/>
</dbReference>
<comment type="caution">
    <text evidence="7">The sequence shown here is derived from an EMBL/GenBank/DDBJ whole genome shotgun (WGS) entry which is preliminary data.</text>
</comment>
<keyword evidence="4 5" id="KW-0472">Membrane</keyword>
<feature type="transmembrane region" description="Helical" evidence="5">
    <location>
        <begin position="75"/>
        <end position="99"/>
    </location>
</feature>
<feature type="transmembrane region" description="Helical" evidence="5">
    <location>
        <begin position="144"/>
        <end position="163"/>
    </location>
</feature>
<dbReference type="SUPFAM" id="SSF144091">
    <property type="entry name" value="Rhomboid-like"/>
    <property type="match status" value="1"/>
</dbReference>
<keyword evidence="3 5" id="KW-1133">Transmembrane helix</keyword>
<proteinExistence type="predicted"/>
<dbReference type="GO" id="GO:0006508">
    <property type="term" value="P:proteolysis"/>
    <property type="evidence" value="ECO:0007669"/>
    <property type="project" value="UniProtKB-KW"/>
</dbReference>
<name>A0A6B2M428_9BACT</name>
<feature type="transmembrane region" description="Helical" evidence="5">
    <location>
        <begin position="199"/>
        <end position="219"/>
    </location>
</feature>
<keyword evidence="2 5" id="KW-0812">Transmembrane</keyword>
<feature type="transmembrane region" description="Helical" evidence="5">
    <location>
        <begin position="111"/>
        <end position="132"/>
    </location>
</feature>
<dbReference type="PANTHER" id="PTHR43066">
    <property type="entry name" value="RHOMBOID-RELATED PROTEIN"/>
    <property type="match status" value="1"/>
</dbReference>
<feature type="domain" description="Peptidase S54 rhomboid" evidence="6">
    <location>
        <begin position="72"/>
        <end position="218"/>
    </location>
</feature>
<dbReference type="EMBL" id="JAAGNX010000003">
    <property type="protein sequence ID" value="NDV63513.1"/>
    <property type="molecule type" value="Genomic_DNA"/>
</dbReference>
<organism evidence="7 8">
    <name type="scientific">Oceanipulchritudo coccoides</name>
    <dbReference type="NCBI Taxonomy" id="2706888"/>
    <lineage>
        <taxon>Bacteria</taxon>
        <taxon>Pseudomonadati</taxon>
        <taxon>Verrucomicrobiota</taxon>
        <taxon>Opitutia</taxon>
        <taxon>Puniceicoccales</taxon>
        <taxon>Oceanipulchritudinaceae</taxon>
        <taxon>Oceanipulchritudo</taxon>
    </lineage>
</organism>
<keyword evidence="7" id="KW-0378">Hydrolase</keyword>
<dbReference type="InterPro" id="IPR035952">
    <property type="entry name" value="Rhomboid-like_sf"/>
</dbReference>
<dbReference type="Pfam" id="PF01694">
    <property type="entry name" value="Rhomboid"/>
    <property type="match status" value="1"/>
</dbReference>
<sequence length="233" mass="26329">MSNQFYRESNQILPPVIMNLLIANGMLFFLQMFFGGQNGGMLEKYLALWPIGIDQWAQSKGFLAGANISFYPWQILTYGFLHGNFAHIFFNMLALWMFGREIELRWGSKRFLTYYLTCVVGAGIIQLTVASISLKSGGNPYPTIGASGGTYGILLAFGMLFPYRRIMLLFPPIPMEARYFVILFGGLELFLGVSGLRTGIAHFAHLGGMLFGALLILYWRGKLPVKPKHRIYW</sequence>
<dbReference type="SMART" id="SM01160">
    <property type="entry name" value="DUF1751"/>
    <property type="match status" value="1"/>
</dbReference>
<gene>
    <name evidence="7" type="ORF">G0Q06_13695</name>
</gene>